<keyword evidence="1" id="KW-1133">Transmembrane helix</keyword>
<accession>A0ABU9W3J3</accession>
<feature type="transmembrane region" description="Helical" evidence="1">
    <location>
        <begin position="129"/>
        <end position="148"/>
    </location>
</feature>
<dbReference type="Proteomes" id="UP001425155">
    <property type="component" value="Unassembled WGS sequence"/>
</dbReference>
<protein>
    <recommendedName>
        <fullName evidence="6">Glycosyltransferase RgtA/B/C/D-like domain-containing protein</fullName>
    </recommendedName>
</protein>
<dbReference type="Pfam" id="PF24672">
    <property type="entry name" value="DUF7654"/>
    <property type="match status" value="1"/>
</dbReference>
<proteinExistence type="predicted"/>
<gene>
    <name evidence="4" type="ORF">WJX64_08340</name>
</gene>
<keyword evidence="1" id="KW-0472">Membrane</keyword>
<sequence>MAPRADGLPSLRVLLVVPALLLIAGTILVALTINGSSSGAFYGSLHDGADPDLIAGQPEMIRTDEWNVQTVWAISQAQQGLPVVNETFPGGMDATLPQDLPRADWSVAFRPHLLGFLFLDVDHALTLKWWLPALALIAAVYCFVVTVLPRRPILAAGLAVGFYFSPFFQWWFLQTTFWPVVWGLATMTAVWWALRSRSWGGPVAWAAVVAYLTVVMAMGIYVPFIVPVAIVVVFFAIGMVISVLRERMPVRFILARATLVIGAGLVGSAIVGIWLYSKQQTVAAFLNTAYPGERLQSTGASDLGALASAVGSSFTRALKTGGFLGLNSSEASTFFFVGAFLIPVVGWLIVRAARARRRLPWELIALTAAIVVFLAFLFVPGWDAIAHLLLLDRTTPNRVRIGVGLASIVMVVFIVKELSTEFRPGRVFSAGTAALFLLSQLGIAAAVYAASPPALALAGAWWLLALGGAVAIYLIARARPAAGVAVFVAMSLFGSVTVNPIYRGVLDLRETPTAQAIMKLDADSDTTWVGIGGRLTTAMLLESGVEAYNGFQGAPSREMWDSVDPSGQFEFQWNRLAGVGWTPGIGEPVVSNPAPDQILSTFDACSNFAQENVDFVLSDDSVHLDSPCLEEESDRPIAGGDSLTIWQVVPAR</sequence>
<name>A0ABU9W3J3_9MICO</name>
<feature type="transmembrane region" description="Helical" evidence="1">
    <location>
        <begin position="12"/>
        <end position="33"/>
    </location>
</feature>
<feature type="transmembrane region" description="Helical" evidence="1">
    <location>
        <begin position="331"/>
        <end position="349"/>
    </location>
</feature>
<feature type="transmembrane region" description="Helical" evidence="1">
    <location>
        <begin position="177"/>
        <end position="194"/>
    </location>
</feature>
<feature type="transmembrane region" description="Helical" evidence="1">
    <location>
        <begin position="427"/>
        <end position="448"/>
    </location>
</feature>
<dbReference type="InterPro" id="IPR056071">
    <property type="entry name" value="DUF7654"/>
</dbReference>
<feature type="transmembrane region" description="Helical" evidence="1">
    <location>
        <begin position="257"/>
        <end position="276"/>
    </location>
</feature>
<evidence type="ECO:0000313" key="4">
    <source>
        <dbReference type="EMBL" id="MEN1946551.1"/>
    </source>
</evidence>
<feature type="transmembrane region" description="Helical" evidence="1">
    <location>
        <begin position="482"/>
        <end position="502"/>
    </location>
</feature>
<dbReference type="InterPro" id="IPR056074">
    <property type="entry name" value="DUF7657"/>
</dbReference>
<feature type="domain" description="DUF7654" evidence="2">
    <location>
        <begin position="507"/>
        <end position="649"/>
    </location>
</feature>
<feature type="transmembrane region" description="Helical" evidence="1">
    <location>
        <begin position="361"/>
        <end position="379"/>
    </location>
</feature>
<evidence type="ECO:0000259" key="2">
    <source>
        <dbReference type="Pfam" id="PF24672"/>
    </source>
</evidence>
<evidence type="ECO:0000256" key="1">
    <source>
        <dbReference type="SAM" id="Phobius"/>
    </source>
</evidence>
<evidence type="ECO:0000313" key="5">
    <source>
        <dbReference type="Proteomes" id="UP001425155"/>
    </source>
</evidence>
<dbReference type="EMBL" id="JBCLVG010000001">
    <property type="protein sequence ID" value="MEN1946551.1"/>
    <property type="molecule type" value="Genomic_DNA"/>
</dbReference>
<feature type="domain" description="DUF7657" evidence="3">
    <location>
        <begin position="20"/>
        <end position="415"/>
    </location>
</feature>
<feature type="transmembrane region" description="Helical" evidence="1">
    <location>
        <begin position="399"/>
        <end position="415"/>
    </location>
</feature>
<keyword evidence="5" id="KW-1185">Reference proteome</keyword>
<dbReference type="Pfam" id="PF24677">
    <property type="entry name" value="DUF7657"/>
    <property type="match status" value="1"/>
</dbReference>
<feature type="transmembrane region" description="Helical" evidence="1">
    <location>
        <begin position="454"/>
        <end position="475"/>
    </location>
</feature>
<feature type="transmembrane region" description="Helical" evidence="1">
    <location>
        <begin position="203"/>
        <end position="222"/>
    </location>
</feature>
<evidence type="ECO:0008006" key="6">
    <source>
        <dbReference type="Google" id="ProtNLM"/>
    </source>
</evidence>
<comment type="caution">
    <text evidence="4">The sequence shown here is derived from an EMBL/GenBank/DDBJ whole genome shotgun (WGS) entry which is preliminary data.</text>
</comment>
<organism evidence="4 5">
    <name type="scientific">Leifsonia stereocauli</name>
    <dbReference type="NCBI Taxonomy" id="3134136"/>
    <lineage>
        <taxon>Bacteria</taxon>
        <taxon>Bacillati</taxon>
        <taxon>Actinomycetota</taxon>
        <taxon>Actinomycetes</taxon>
        <taxon>Micrococcales</taxon>
        <taxon>Microbacteriaceae</taxon>
        <taxon>Leifsonia</taxon>
    </lineage>
</organism>
<reference evidence="4 5" key="1">
    <citation type="submission" date="2024-03" db="EMBL/GenBank/DDBJ databases">
        <title>YIM 134122 draft genome.</title>
        <authorList>
            <person name="Zuo S."/>
            <person name="Xiong L."/>
        </authorList>
    </citation>
    <scope>NUCLEOTIDE SEQUENCE [LARGE SCALE GENOMIC DNA]</scope>
    <source>
        <strain evidence="4 5">YIM 134122</strain>
    </source>
</reference>
<evidence type="ECO:0000259" key="3">
    <source>
        <dbReference type="Pfam" id="PF24677"/>
    </source>
</evidence>
<feature type="transmembrane region" description="Helical" evidence="1">
    <location>
        <begin position="153"/>
        <end position="171"/>
    </location>
</feature>
<keyword evidence="1" id="KW-0812">Transmembrane</keyword>
<dbReference type="RefSeq" id="WP_342112986.1">
    <property type="nucleotide sequence ID" value="NZ_JBCAUN010000001.1"/>
</dbReference>
<feature type="transmembrane region" description="Helical" evidence="1">
    <location>
        <begin position="228"/>
        <end position="245"/>
    </location>
</feature>